<sequence>MELKYASGKHLERGWTLSYDLLVSIQKKMEEKFSVDEIPSLEQIEGTLITFNMLSAKKIKC</sequence>
<organism evidence="1 2">
    <name type="scientific">Bacillus subtilis</name>
    <dbReference type="NCBI Taxonomy" id="1423"/>
    <lineage>
        <taxon>Bacteria</taxon>
        <taxon>Bacillati</taxon>
        <taxon>Bacillota</taxon>
        <taxon>Bacilli</taxon>
        <taxon>Bacillales</taxon>
        <taxon>Bacillaceae</taxon>
        <taxon>Bacillus</taxon>
    </lineage>
</organism>
<dbReference type="EMBL" id="LJZV01000001">
    <property type="protein sequence ID" value="KZD95355.1"/>
    <property type="molecule type" value="Genomic_DNA"/>
</dbReference>
<evidence type="ECO:0000313" key="1">
    <source>
        <dbReference type="EMBL" id="KZD95355.1"/>
    </source>
</evidence>
<name>A0AAP1EDC0_BACIU</name>
<reference evidence="1 2" key="1">
    <citation type="submission" date="2015-09" db="EMBL/GenBank/DDBJ databases">
        <title>Spore heat resistance.</title>
        <authorList>
            <person name="Boekhorst J."/>
            <person name="Berendsen E.M."/>
            <person name="Wells-Bennik M.H."/>
            <person name="Kuipers O.P."/>
        </authorList>
    </citation>
    <scope>NUCLEOTIDE SEQUENCE [LARGE SCALE GENOMIC DNA]</scope>
    <source>
        <strain evidence="1 2">B4122</strain>
    </source>
</reference>
<dbReference type="Proteomes" id="UP000076442">
    <property type="component" value="Unassembled WGS sequence"/>
</dbReference>
<dbReference type="AlphaFoldDB" id="A0AAP1EDC0"/>
<proteinExistence type="predicted"/>
<protein>
    <submittedName>
        <fullName evidence="1">Uncharacterized protein</fullName>
    </submittedName>
</protein>
<evidence type="ECO:0000313" key="2">
    <source>
        <dbReference type="Proteomes" id="UP000076442"/>
    </source>
</evidence>
<comment type="caution">
    <text evidence="1">The sequence shown here is derived from an EMBL/GenBank/DDBJ whole genome shotgun (WGS) entry which is preliminary data.</text>
</comment>
<dbReference type="RefSeq" id="WP_042976079.1">
    <property type="nucleotide sequence ID" value="NZ_JBANEV010000028.1"/>
</dbReference>
<accession>A0AAP1EDC0</accession>
<gene>
    <name evidence="1" type="ORF">B4122_0327</name>
</gene>